<feature type="domain" description="Neurotransmitter-gated ion-channel ligand-binding" evidence="4">
    <location>
        <begin position="36"/>
        <end position="179"/>
    </location>
</feature>
<dbReference type="EMBL" id="CADEPM010000002">
    <property type="protein sequence ID" value="CAB3401050.1"/>
    <property type="molecule type" value="Genomic_DNA"/>
</dbReference>
<feature type="transmembrane region" description="Helical" evidence="3">
    <location>
        <begin position="365"/>
        <end position="388"/>
    </location>
</feature>
<dbReference type="AlphaFoldDB" id="A0A8S1EIL9"/>
<comment type="subcellular location">
    <subcellularLocation>
        <location evidence="1">Membrane</location>
        <topology evidence="1">Multi-pass membrane protein</topology>
    </subcellularLocation>
</comment>
<dbReference type="Proteomes" id="UP000494206">
    <property type="component" value="Unassembled WGS sequence"/>
</dbReference>
<proteinExistence type="predicted"/>
<keyword evidence="3" id="KW-1133">Transmembrane helix</keyword>
<evidence type="ECO:0000256" key="1">
    <source>
        <dbReference type="ARBA" id="ARBA00004141"/>
    </source>
</evidence>
<feature type="transmembrane region" description="Helical" evidence="3">
    <location>
        <begin position="318"/>
        <end position="345"/>
    </location>
</feature>
<evidence type="ECO:0000256" key="2">
    <source>
        <dbReference type="ARBA" id="ARBA00023136"/>
    </source>
</evidence>
<protein>
    <recommendedName>
        <fullName evidence="4">Neurotransmitter-gated ion-channel ligand-binding domain-containing protein</fullName>
    </recommendedName>
</protein>
<dbReference type="CDD" id="cd18989">
    <property type="entry name" value="LGIC_ECD_cation"/>
    <property type="match status" value="1"/>
</dbReference>
<gene>
    <name evidence="5" type="ORF">CBOVIS_LOCUS3858</name>
</gene>
<name>A0A8S1EIL9_9PELO</name>
<evidence type="ECO:0000313" key="5">
    <source>
        <dbReference type="EMBL" id="CAB3401050.1"/>
    </source>
</evidence>
<dbReference type="GO" id="GO:0016020">
    <property type="term" value="C:membrane"/>
    <property type="evidence" value="ECO:0007669"/>
    <property type="project" value="UniProtKB-SubCell"/>
</dbReference>
<comment type="caution">
    <text evidence="5">The sequence shown here is derived from an EMBL/GenBank/DDBJ whole genome shotgun (WGS) entry which is preliminary data.</text>
</comment>
<keyword evidence="6" id="KW-1185">Reference proteome</keyword>
<dbReference type="OrthoDB" id="5975154at2759"/>
<evidence type="ECO:0000259" key="4">
    <source>
        <dbReference type="Pfam" id="PF02931"/>
    </source>
</evidence>
<feature type="transmembrane region" description="Helical" evidence="3">
    <location>
        <begin position="265"/>
        <end position="282"/>
    </location>
</feature>
<dbReference type="Gene3D" id="2.70.170.10">
    <property type="entry name" value="Neurotransmitter-gated ion-channel ligand-binding domain"/>
    <property type="match status" value="1"/>
</dbReference>
<keyword evidence="3" id="KW-0812">Transmembrane</keyword>
<evidence type="ECO:0000256" key="3">
    <source>
        <dbReference type="SAM" id="Phobius"/>
    </source>
</evidence>
<organism evidence="5 6">
    <name type="scientific">Caenorhabditis bovis</name>
    <dbReference type="NCBI Taxonomy" id="2654633"/>
    <lineage>
        <taxon>Eukaryota</taxon>
        <taxon>Metazoa</taxon>
        <taxon>Ecdysozoa</taxon>
        <taxon>Nematoda</taxon>
        <taxon>Chromadorea</taxon>
        <taxon>Rhabditida</taxon>
        <taxon>Rhabditina</taxon>
        <taxon>Rhabditomorpha</taxon>
        <taxon>Rhabditoidea</taxon>
        <taxon>Rhabditidae</taxon>
        <taxon>Peloderinae</taxon>
        <taxon>Caenorhabditis</taxon>
    </lineage>
</organism>
<sequence>MADMASQAVAFLNIVSLLSPGIVTNNDLYIEDYHEKRILSKIFKGYEGSPPNVVTCIPYLSLKHIQAVDDVDQTMSLFATLYLSWKDDRLVWNPADYNGIEKIGRDKSIYNLYRLWIPEMFISDLSSASSNIFEYLNHAMIQIVNDGMVRISIDIRVRATCAFDFGEYPHDFQNCSFSLYTPYDANTFRFSEFGVADHFRYESNDEAIPDVNDYKLSDIESEGFYIFFGNLLVKKMKDYNPRYLKPIFRYNLIFERDSKFYKPKMAYPILSAALIVCISGLFRGLTGIVWLLLSSAYLIFNLIDILESLPPNYSSIPLIGQFAVFLLIETMLLNCWRIVTMYLVAKMDIPKLEKFEDSDVVSLDVVTIGESLISVILGVEIVMSILLFL</sequence>
<dbReference type="Pfam" id="PF02931">
    <property type="entry name" value="Neur_chan_LBD"/>
    <property type="match status" value="1"/>
</dbReference>
<dbReference type="PROSITE" id="PS00236">
    <property type="entry name" value="NEUROTR_ION_CHANNEL"/>
    <property type="match status" value="1"/>
</dbReference>
<dbReference type="InterPro" id="IPR018000">
    <property type="entry name" value="Neurotransmitter_ion_chnl_CS"/>
</dbReference>
<dbReference type="InterPro" id="IPR006201">
    <property type="entry name" value="Neur_channel"/>
</dbReference>
<reference evidence="5 6" key="1">
    <citation type="submission" date="2020-04" db="EMBL/GenBank/DDBJ databases">
        <authorList>
            <person name="Laetsch R D."/>
            <person name="Stevens L."/>
            <person name="Kumar S."/>
            <person name="Blaxter L. M."/>
        </authorList>
    </citation>
    <scope>NUCLEOTIDE SEQUENCE [LARGE SCALE GENOMIC DNA]</scope>
</reference>
<dbReference type="GO" id="GO:0004888">
    <property type="term" value="F:transmembrane signaling receptor activity"/>
    <property type="evidence" value="ECO:0007669"/>
    <property type="project" value="InterPro"/>
</dbReference>
<dbReference type="InterPro" id="IPR006202">
    <property type="entry name" value="Neur_chan_lig-bd"/>
</dbReference>
<dbReference type="PANTHER" id="PTHR18945">
    <property type="entry name" value="NEUROTRANSMITTER GATED ION CHANNEL"/>
    <property type="match status" value="1"/>
</dbReference>
<evidence type="ECO:0000313" key="6">
    <source>
        <dbReference type="Proteomes" id="UP000494206"/>
    </source>
</evidence>
<keyword evidence="2 3" id="KW-0472">Membrane</keyword>
<dbReference type="GO" id="GO:0005230">
    <property type="term" value="F:extracellular ligand-gated monoatomic ion channel activity"/>
    <property type="evidence" value="ECO:0007669"/>
    <property type="project" value="InterPro"/>
</dbReference>
<dbReference type="InterPro" id="IPR036734">
    <property type="entry name" value="Neur_chan_lig-bd_sf"/>
</dbReference>
<dbReference type="SUPFAM" id="SSF63712">
    <property type="entry name" value="Nicotinic receptor ligand binding domain-like"/>
    <property type="match status" value="1"/>
</dbReference>
<accession>A0A8S1EIL9</accession>